<dbReference type="EMBL" id="JAAVTK010000012">
    <property type="protein sequence ID" value="NKI90994.1"/>
    <property type="molecule type" value="Genomic_DNA"/>
</dbReference>
<sequence>MAPRARSHFSALGLAGSLLLARCASPQPPDAALGHPPGPVDVSGVPATTVAATDTALHLRNGVYYRGGRPYSGFVQARYPGGALQSRASFYAGRQHGLTRTFWADGRPHEVRSYRAGLAYGRHTGFWPNGHRKFDFVYADDKREGSHKQWYESGSIYCDLNFADDQEVGLQQAWRENGKVYINYAVRDGVRYGLQKSTLCYTLRDGQLK</sequence>
<gene>
    <name evidence="2" type="ORF">HBN54_003606</name>
</gene>
<protein>
    <recommendedName>
        <fullName evidence="4">Toxin-antitoxin system YwqK family antitoxin</fullName>
    </recommendedName>
</protein>
<feature type="signal peptide" evidence="1">
    <location>
        <begin position="1"/>
        <end position="26"/>
    </location>
</feature>
<dbReference type="SUPFAM" id="SSF82185">
    <property type="entry name" value="Histone H3 K4-specific methyltransferase SET7/9 N-terminal domain"/>
    <property type="match status" value="1"/>
</dbReference>
<dbReference type="Proteomes" id="UP000717634">
    <property type="component" value="Unassembled WGS sequence"/>
</dbReference>
<organism evidence="2 3">
    <name type="scientific">Hymenobacter artigasi</name>
    <dbReference type="NCBI Taxonomy" id="2719616"/>
    <lineage>
        <taxon>Bacteria</taxon>
        <taxon>Pseudomonadati</taxon>
        <taxon>Bacteroidota</taxon>
        <taxon>Cytophagia</taxon>
        <taxon>Cytophagales</taxon>
        <taxon>Hymenobacteraceae</taxon>
        <taxon>Hymenobacter</taxon>
    </lineage>
</organism>
<evidence type="ECO:0000256" key="1">
    <source>
        <dbReference type="SAM" id="SignalP"/>
    </source>
</evidence>
<evidence type="ECO:0000313" key="2">
    <source>
        <dbReference type="EMBL" id="NKI90994.1"/>
    </source>
</evidence>
<reference evidence="2 3" key="1">
    <citation type="submission" date="2020-03" db="EMBL/GenBank/DDBJ databases">
        <title>Genomic Encyclopedia of Type Strains, Phase IV (KMG-V): Genome sequencing to study the core and pangenomes of soil and plant-associated prokaryotes.</title>
        <authorList>
            <person name="Whitman W."/>
        </authorList>
    </citation>
    <scope>NUCLEOTIDE SEQUENCE [LARGE SCALE GENOMIC DNA]</scope>
    <source>
        <strain evidence="2 3">1B</strain>
    </source>
</reference>
<keyword evidence="1" id="KW-0732">Signal</keyword>
<feature type="chain" id="PRO_5045735767" description="Toxin-antitoxin system YwqK family antitoxin" evidence="1">
    <location>
        <begin position="27"/>
        <end position="209"/>
    </location>
</feature>
<proteinExistence type="predicted"/>
<dbReference type="Gene3D" id="3.90.930.1">
    <property type="match status" value="1"/>
</dbReference>
<evidence type="ECO:0000313" key="3">
    <source>
        <dbReference type="Proteomes" id="UP000717634"/>
    </source>
</evidence>
<dbReference type="RefSeq" id="WP_168674575.1">
    <property type="nucleotide sequence ID" value="NZ_JAAVTK010000012.1"/>
</dbReference>
<comment type="caution">
    <text evidence="2">The sequence shown here is derived from an EMBL/GenBank/DDBJ whole genome shotgun (WGS) entry which is preliminary data.</text>
</comment>
<accession>A0ABX1HL54</accession>
<name>A0ABX1HL54_9BACT</name>
<evidence type="ECO:0008006" key="4">
    <source>
        <dbReference type="Google" id="ProtNLM"/>
    </source>
</evidence>
<keyword evidence="3" id="KW-1185">Reference proteome</keyword>